<comment type="caution">
    <text evidence="2">The sequence shown here is derived from an EMBL/GenBank/DDBJ whole genome shotgun (WGS) entry which is preliminary data.</text>
</comment>
<dbReference type="Proteomes" id="UP000799764">
    <property type="component" value="Unassembled WGS sequence"/>
</dbReference>
<evidence type="ECO:0000313" key="2">
    <source>
        <dbReference type="EMBL" id="KAF2442713.1"/>
    </source>
</evidence>
<feature type="region of interest" description="Disordered" evidence="1">
    <location>
        <begin position="112"/>
        <end position="133"/>
    </location>
</feature>
<dbReference type="EMBL" id="MU001503">
    <property type="protein sequence ID" value="KAF2442713.1"/>
    <property type="molecule type" value="Genomic_DNA"/>
</dbReference>
<feature type="region of interest" description="Disordered" evidence="1">
    <location>
        <begin position="22"/>
        <end position="41"/>
    </location>
</feature>
<dbReference type="OrthoDB" id="10646574at2759"/>
<reference evidence="2" key="1">
    <citation type="journal article" date="2020" name="Stud. Mycol.">
        <title>101 Dothideomycetes genomes: a test case for predicting lifestyles and emergence of pathogens.</title>
        <authorList>
            <person name="Haridas S."/>
            <person name="Albert R."/>
            <person name="Binder M."/>
            <person name="Bloem J."/>
            <person name="Labutti K."/>
            <person name="Salamov A."/>
            <person name="Andreopoulos B."/>
            <person name="Baker S."/>
            <person name="Barry K."/>
            <person name="Bills G."/>
            <person name="Bluhm B."/>
            <person name="Cannon C."/>
            <person name="Castanera R."/>
            <person name="Culley D."/>
            <person name="Daum C."/>
            <person name="Ezra D."/>
            <person name="Gonzalez J."/>
            <person name="Henrissat B."/>
            <person name="Kuo A."/>
            <person name="Liang C."/>
            <person name="Lipzen A."/>
            <person name="Lutzoni F."/>
            <person name="Magnuson J."/>
            <person name="Mondo S."/>
            <person name="Nolan M."/>
            <person name="Ohm R."/>
            <person name="Pangilinan J."/>
            <person name="Park H.-J."/>
            <person name="Ramirez L."/>
            <person name="Alfaro M."/>
            <person name="Sun H."/>
            <person name="Tritt A."/>
            <person name="Yoshinaga Y."/>
            <person name="Zwiers L.-H."/>
            <person name="Turgeon B."/>
            <person name="Goodwin S."/>
            <person name="Spatafora J."/>
            <person name="Crous P."/>
            <person name="Grigoriev I."/>
        </authorList>
    </citation>
    <scope>NUCLEOTIDE SEQUENCE</scope>
    <source>
        <strain evidence="2">CBS 690.94</strain>
    </source>
</reference>
<name>A0A9P4PGG7_9PLEO</name>
<dbReference type="AlphaFoldDB" id="A0A9P4PGG7"/>
<gene>
    <name evidence="2" type="ORF">P171DRAFT_48216</name>
</gene>
<keyword evidence="3" id="KW-1185">Reference proteome</keyword>
<proteinExistence type="predicted"/>
<evidence type="ECO:0000256" key="1">
    <source>
        <dbReference type="SAM" id="MobiDB-lite"/>
    </source>
</evidence>
<sequence length="161" mass="18024">MRHWKAILPLFEAFATTSRRRDPRTRYRVRRGGPEAPPELATPPVVIIAGRAADGNVWRANVGVAPETPKRPPLLRSSAAGPTRSWMQVSRQRASLFALLFHKARPITRPWRDSEHHAARGNHPTSPSQNVHLHHHAQLRSRLAAGPPSILLEPMIIAAWP</sequence>
<protein>
    <submittedName>
        <fullName evidence="2">Uncharacterized protein</fullName>
    </submittedName>
</protein>
<feature type="compositionally biased region" description="Basic residues" evidence="1">
    <location>
        <begin position="22"/>
        <end position="31"/>
    </location>
</feature>
<accession>A0A9P4PGG7</accession>
<evidence type="ECO:0000313" key="3">
    <source>
        <dbReference type="Proteomes" id="UP000799764"/>
    </source>
</evidence>
<organism evidence="2 3">
    <name type="scientific">Karstenula rhodostoma CBS 690.94</name>
    <dbReference type="NCBI Taxonomy" id="1392251"/>
    <lineage>
        <taxon>Eukaryota</taxon>
        <taxon>Fungi</taxon>
        <taxon>Dikarya</taxon>
        <taxon>Ascomycota</taxon>
        <taxon>Pezizomycotina</taxon>
        <taxon>Dothideomycetes</taxon>
        <taxon>Pleosporomycetidae</taxon>
        <taxon>Pleosporales</taxon>
        <taxon>Massarineae</taxon>
        <taxon>Didymosphaeriaceae</taxon>
        <taxon>Karstenula</taxon>
    </lineage>
</organism>